<feature type="transmembrane region" description="Helical" evidence="2">
    <location>
        <begin position="12"/>
        <end position="31"/>
    </location>
</feature>
<dbReference type="GO" id="GO:0015297">
    <property type="term" value="F:antiporter activity"/>
    <property type="evidence" value="ECO:0007669"/>
    <property type="project" value="InterPro"/>
</dbReference>
<evidence type="ECO:0000256" key="2">
    <source>
        <dbReference type="SAM" id="Phobius"/>
    </source>
</evidence>
<proteinExistence type="inferred from homology"/>
<organism evidence="3 4">
    <name type="scientific">Euplotes crassus</name>
    <dbReference type="NCBI Taxonomy" id="5936"/>
    <lineage>
        <taxon>Eukaryota</taxon>
        <taxon>Sar</taxon>
        <taxon>Alveolata</taxon>
        <taxon>Ciliophora</taxon>
        <taxon>Intramacronucleata</taxon>
        <taxon>Spirotrichea</taxon>
        <taxon>Hypotrichia</taxon>
        <taxon>Euplotida</taxon>
        <taxon>Euplotidae</taxon>
        <taxon>Moneuplotes</taxon>
    </lineage>
</organism>
<gene>
    <name evidence="3" type="ORF">ECRASSUSDP1_LOCUS7839</name>
</gene>
<sequence length="419" mass="46848">MAMVSNYGSVVQVAGIGLGVMFINMFIFGAFEGLNGAIDTLVSQYYGVRDYGGCNLTLNRARMINSFMFIPCAIMLALSKEILVFLDQDSEVAIVAQKFLVFQIPGLFVFIQFDTLRRYLQAMGHFNLILKGELVSVGFHVVAISLTLNFIEGDPVIICALICNITMFLSYVCVCYFAKDILDEVNELPVTEGAFDQWWAYLGLALPCAFIICSEWWMYEFLTILTGWIGVRELATIVIIFNTHTFVYDFSYGLSQATSSVIGRTLAECGKEEAKRILAYIGLIEFIMCILMTTIYLLFSTEIIRIFSNEEDIVMMYTDSLFYIIIMFIFDSLQIVIGGVIRGIGEQGESSIVSFISYGLITLPAAIILAFPLEMGMKGIISGYILGVIGNTVMNAYVLFKSDWELKIEDSEDLGFVEI</sequence>
<keyword evidence="2" id="KW-0812">Transmembrane</keyword>
<feature type="transmembrane region" description="Helical" evidence="2">
    <location>
        <begin position="320"/>
        <end position="340"/>
    </location>
</feature>
<dbReference type="Pfam" id="PF01554">
    <property type="entry name" value="MatE"/>
    <property type="match status" value="2"/>
</dbReference>
<protein>
    <submittedName>
        <fullName evidence="3">Uncharacterized protein</fullName>
    </submittedName>
</protein>
<name>A0AAD1XDF9_EUPCR</name>
<keyword evidence="2" id="KW-0472">Membrane</keyword>
<dbReference type="InterPro" id="IPR002528">
    <property type="entry name" value="MATE_fam"/>
</dbReference>
<feature type="transmembrane region" description="Helical" evidence="2">
    <location>
        <begin position="379"/>
        <end position="400"/>
    </location>
</feature>
<dbReference type="GO" id="GO:0042910">
    <property type="term" value="F:xenobiotic transmembrane transporter activity"/>
    <property type="evidence" value="ECO:0007669"/>
    <property type="project" value="InterPro"/>
</dbReference>
<feature type="transmembrane region" description="Helical" evidence="2">
    <location>
        <begin position="67"/>
        <end position="86"/>
    </location>
</feature>
<comment type="similarity">
    <text evidence="1">Belongs to the multi antimicrobial extrusion (MATE) (TC 2.A.66.1) family.</text>
</comment>
<dbReference type="GO" id="GO:0016020">
    <property type="term" value="C:membrane"/>
    <property type="evidence" value="ECO:0007669"/>
    <property type="project" value="InterPro"/>
</dbReference>
<comment type="caution">
    <text evidence="3">The sequence shown here is derived from an EMBL/GenBank/DDBJ whole genome shotgun (WGS) entry which is preliminary data.</text>
</comment>
<accession>A0AAD1XDF9</accession>
<feature type="transmembrane region" description="Helical" evidence="2">
    <location>
        <begin position="352"/>
        <end position="373"/>
    </location>
</feature>
<dbReference type="AlphaFoldDB" id="A0AAD1XDF9"/>
<keyword evidence="4" id="KW-1185">Reference proteome</keyword>
<reference evidence="3" key="1">
    <citation type="submission" date="2023-07" db="EMBL/GenBank/DDBJ databases">
        <authorList>
            <consortium name="AG Swart"/>
            <person name="Singh M."/>
            <person name="Singh A."/>
            <person name="Seah K."/>
            <person name="Emmerich C."/>
        </authorList>
    </citation>
    <scope>NUCLEOTIDE SEQUENCE</scope>
    <source>
        <strain evidence="3">DP1</strain>
    </source>
</reference>
<dbReference type="PANTHER" id="PTHR11206">
    <property type="entry name" value="MULTIDRUG RESISTANCE PROTEIN"/>
    <property type="match status" value="1"/>
</dbReference>
<evidence type="ECO:0000313" key="4">
    <source>
        <dbReference type="Proteomes" id="UP001295684"/>
    </source>
</evidence>
<evidence type="ECO:0000256" key="1">
    <source>
        <dbReference type="ARBA" id="ARBA00010199"/>
    </source>
</evidence>
<feature type="transmembrane region" description="Helical" evidence="2">
    <location>
        <begin position="225"/>
        <end position="247"/>
    </location>
</feature>
<feature type="transmembrane region" description="Helical" evidence="2">
    <location>
        <begin position="198"/>
        <end position="219"/>
    </location>
</feature>
<dbReference type="Proteomes" id="UP001295684">
    <property type="component" value="Unassembled WGS sequence"/>
</dbReference>
<feature type="transmembrane region" description="Helical" evidence="2">
    <location>
        <begin position="277"/>
        <end position="300"/>
    </location>
</feature>
<feature type="transmembrane region" description="Helical" evidence="2">
    <location>
        <begin position="157"/>
        <end position="178"/>
    </location>
</feature>
<feature type="transmembrane region" description="Helical" evidence="2">
    <location>
        <begin position="92"/>
        <end position="113"/>
    </location>
</feature>
<feature type="transmembrane region" description="Helical" evidence="2">
    <location>
        <begin position="134"/>
        <end position="151"/>
    </location>
</feature>
<dbReference type="EMBL" id="CAMPGE010007651">
    <property type="protein sequence ID" value="CAI2366566.1"/>
    <property type="molecule type" value="Genomic_DNA"/>
</dbReference>
<evidence type="ECO:0000313" key="3">
    <source>
        <dbReference type="EMBL" id="CAI2366566.1"/>
    </source>
</evidence>
<keyword evidence="2" id="KW-1133">Transmembrane helix</keyword>